<protein>
    <submittedName>
        <fullName evidence="3">DNA-binding Lrp family transcriptional regulator</fullName>
    </submittedName>
</protein>
<dbReference type="InterPro" id="IPR019887">
    <property type="entry name" value="Tscrpt_reg_AsnC/Lrp_C"/>
</dbReference>
<keyword evidence="3" id="KW-0238">DNA-binding</keyword>
<reference evidence="3 4" key="1">
    <citation type="submission" date="2020-07" db="EMBL/GenBank/DDBJ databases">
        <title>Sequencing the genomes of 1000 actinobacteria strains.</title>
        <authorList>
            <person name="Klenk H.-P."/>
        </authorList>
    </citation>
    <scope>NUCLEOTIDE SEQUENCE [LARGE SCALE GENOMIC DNA]</scope>
    <source>
        <strain evidence="3 4">DSM 44121</strain>
    </source>
</reference>
<name>A0A7W3J4F9_9MICO</name>
<evidence type="ECO:0000256" key="1">
    <source>
        <dbReference type="SAM" id="MobiDB-lite"/>
    </source>
</evidence>
<evidence type="ECO:0000313" key="4">
    <source>
        <dbReference type="Proteomes" id="UP000540568"/>
    </source>
</evidence>
<dbReference type="Pfam" id="PF01037">
    <property type="entry name" value="AsnC_trans_reg"/>
    <property type="match status" value="1"/>
</dbReference>
<organism evidence="3 4">
    <name type="scientific">Promicromonospora sukumoe</name>
    <dbReference type="NCBI Taxonomy" id="88382"/>
    <lineage>
        <taxon>Bacteria</taxon>
        <taxon>Bacillati</taxon>
        <taxon>Actinomycetota</taxon>
        <taxon>Actinomycetes</taxon>
        <taxon>Micrococcales</taxon>
        <taxon>Promicromonosporaceae</taxon>
        <taxon>Promicromonospora</taxon>
    </lineage>
</organism>
<dbReference type="AlphaFoldDB" id="A0A7W3J4F9"/>
<feature type="domain" description="Transcription regulator AsnC/Lrp ligand binding" evidence="2">
    <location>
        <begin position="30"/>
        <end position="95"/>
    </location>
</feature>
<dbReference type="InterPro" id="IPR011008">
    <property type="entry name" value="Dimeric_a/b-barrel"/>
</dbReference>
<accession>A0A7W3J4F9</accession>
<feature type="region of interest" description="Disordered" evidence="1">
    <location>
        <begin position="99"/>
        <end position="121"/>
    </location>
</feature>
<gene>
    <name evidence="3" type="ORF">FHX71_000075</name>
</gene>
<feature type="region of interest" description="Disordered" evidence="1">
    <location>
        <begin position="1"/>
        <end position="21"/>
    </location>
</feature>
<dbReference type="EMBL" id="JACGWV010000001">
    <property type="protein sequence ID" value="MBA8806133.1"/>
    <property type="molecule type" value="Genomic_DNA"/>
</dbReference>
<proteinExistence type="predicted"/>
<evidence type="ECO:0000313" key="3">
    <source>
        <dbReference type="EMBL" id="MBA8806133.1"/>
    </source>
</evidence>
<comment type="caution">
    <text evidence="3">The sequence shown here is derived from an EMBL/GenBank/DDBJ whole genome shotgun (WGS) entry which is preliminary data.</text>
</comment>
<dbReference type="RefSeq" id="WP_182613913.1">
    <property type="nucleotide sequence ID" value="NZ_BAAATF010000001.1"/>
</dbReference>
<dbReference type="Proteomes" id="UP000540568">
    <property type="component" value="Unassembled WGS sequence"/>
</dbReference>
<dbReference type="Gene3D" id="3.30.70.920">
    <property type="match status" value="1"/>
</dbReference>
<keyword evidence="4" id="KW-1185">Reference proteome</keyword>
<dbReference type="GO" id="GO:0003677">
    <property type="term" value="F:DNA binding"/>
    <property type="evidence" value="ECO:0007669"/>
    <property type="project" value="UniProtKB-KW"/>
</dbReference>
<evidence type="ECO:0000259" key="2">
    <source>
        <dbReference type="Pfam" id="PF01037"/>
    </source>
</evidence>
<feature type="compositionally biased region" description="Basic residues" evidence="1">
    <location>
        <begin position="1"/>
        <end position="11"/>
    </location>
</feature>
<dbReference type="SUPFAM" id="SSF54909">
    <property type="entry name" value="Dimeric alpha+beta barrel"/>
    <property type="match status" value="1"/>
</dbReference>
<sequence length="121" mass="12448">MAPKPASRRRSVAGPSDGGGPVEVLAQVVVRPDGDLAAFEAALAGSPAVLSAWQSTGEADYVAHLACRSLRDVEAELRRVREHPAVRRVTAQLLLHRVTAAGPAGPASPARPTGPTGSEQA</sequence>